<keyword evidence="3" id="KW-0813">Transport</keyword>
<evidence type="ECO:0000256" key="8">
    <source>
        <dbReference type="SAM" id="SignalP"/>
    </source>
</evidence>
<evidence type="ECO:0000256" key="7">
    <source>
        <dbReference type="ARBA" id="ARBA00023237"/>
    </source>
</evidence>
<organism evidence="9 10">
    <name type="scientific">Adhaeribacter terreus</name>
    <dbReference type="NCBI Taxonomy" id="529703"/>
    <lineage>
        <taxon>Bacteria</taxon>
        <taxon>Pseudomonadati</taxon>
        <taxon>Bacteroidota</taxon>
        <taxon>Cytophagia</taxon>
        <taxon>Cytophagales</taxon>
        <taxon>Hymenobacteraceae</taxon>
        <taxon>Adhaeribacter</taxon>
    </lineage>
</organism>
<dbReference type="PANTHER" id="PTHR30026:SF20">
    <property type="entry name" value="OUTER MEMBRANE PROTEIN TOLC"/>
    <property type="match status" value="1"/>
</dbReference>
<protein>
    <submittedName>
        <fullName evidence="9">TolC family protein</fullName>
    </submittedName>
</protein>
<keyword evidence="8" id="KW-0732">Signal</keyword>
<gene>
    <name evidence="9" type="ORF">ACFPIB_10800</name>
</gene>
<dbReference type="InterPro" id="IPR003423">
    <property type="entry name" value="OMP_efflux"/>
</dbReference>
<dbReference type="Pfam" id="PF02321">
    <property type="entry name" value="OEP"/>
    <property type="match status" value="2"/>
</dbReference>
<keyword evidence="6" id="KW-0472">Membrane</keyword>
<keyword evidence="7" id="KW-0998">Cell outer membrane</keyword>
<evidence type="ECO:0000313" key="9">
    <source>
        <dbReference type="EMBL" id="MFC5271101.1"/>
    </source>
</evidence>
<evidence type="ECO:0000256" key="2">
    <source>
        <dbReference type="ARBA" id="ARBA00007613"/>
    </source>
</evidence>
<proteinExistence type="inferred from homology"/>
<dbReference type="EMBL" id="JBHSKT010000005">
    <property type="protein sequence ID" value="MFC5271101.1"/>
    <property type="molecule type" value="Genomic_DNA"/>
</dbReference>
<reference evidence="10" key="1">
    <citation type="journal article" date="2019" name="Int. J. Syst. Evol. Microbiol.">
        <title>The Global Catalogue of Microorganisms (GCM) 10K type strain sequencing project: providing services to taxonomists for standard genome sequencing and annotation.</title>
        <authorList>
            <consortium name="The Broad Institute Genomics Platform"/>
            <consortium name="The Broad Institute Genome Sequencing Center for Infectious Disease"/>
            <person name="Wu L."/>
            <person name="Ma J."/>
        </authorList>
    </citation>
    <scope>NUCLEOTIDE SEQUENCE [LARGE SCALE GENOMIC DNA]</scope>
    <source>
        <strain evidence="10">KACC 12602</strain>
    </source>
</reference>
<feature type="chain" id="PRO_5045220548" evidence="8">
    <location>
        <begin position="24"/>
        <end position="454"/>
    </location>
</feature>
<dbReference type="RefSeq" id="WP_378017467.1">
    <property type="nucleotide sequence ID" value="NZ_JBHSKT010000005.1"/>
</dbReference>
<dbReference type="Proteomes" id="UP001596161">
    <property type="component" value="Unassembled WGS sequence"/>
</dbReference>
<evidence type="ECO:0000256" key="6">
    <source>
        <dbReference type="ARBA" id="ARBA00023136"/>
    </source>
</evidence>
<comment type="subcellular location">
    <subcellularLocation>
        <location evidence="1">Cell outer membrane</location>
    </subcellularLocation>
</comment>
<comment type="similarity">
    <text evidence="2">Belongs to the outer membrane factor (OMF) (TC 1.B.17) family.</text>
</comment>
<feature type="signal peptide" evidence="8">
    <location>
        <begin position="1"/>
        <end position="23"/>
    </location>
</feature>
<sequence>MRLLIRIFSLLISVAFLPLELAAQGNQNQTVSADSLTLEQCIAYALQNKPSVQQAYIDEQIADREIKAALAGWLPQLGLDANVQHYLKMPVTIFPNEAGVLVPRQIGTINSSNLSLTANQAIFSNDLFFASRGSRYVRLQSEQEIYNEKISTIVAVSRAFYDVLLSQEQLKILDQDIIRQEKQLKDAKAQYEQGLVDKTDWQRADISLTNVRSTRKRVQEAIKPKYVFLKELIGYPAEKELNITFDPVKMRQSMFTDTLQTLNYTNRIEFQQLQTQKQIQELSVNYYKWSFMPTFSAYFNYNLVYQNNDFQQLYNQSYPNSPIGLRMSVPLFTGTRRLQNLKREQLREKRLDLDIANVKNRISTEYETALATYRSDLYELKTVQHNVEMAEEVYRVIKLQYDEGIKPYLDLILAEAEIRATQLNYYNALYRVLTSKLEVERVTGTINVAAYEQK</sequence>
<accession>A0ABW0EDP3</accession>
<evidence type="ECO:0000313" key="10">
    <source>
        <dbReference type="Proteomes" id="UP001596161"/>
    </source>
</evidence>
<keyword evidence="10" id="KW-1185">Reference proteome</keyword>
<dbReference type="SUPFAM" id="SSF56954">
    <property type="entry name" value="Outer membrane efflux proteins (OEP)"/>
    <property type="match status" value="1"/>
</dbReference>
<evidence type="ECO:0000256" key="3">
    <source>
        <dbReference type="ARBA" id="ARBA00022448"/>
    </source>
</evidence>
<name>A0ABW0EDP3_9BACT</name>
<keyword evidence="5" id="KW-0812">Transmembrane</keyword>
<evidence type="ECO:0000256" key="5">
    <source>
        <dbReference type="ARBA" id="ARBA00022692"/>
    </source>
</evidence>
<dbReference type="InterPro" id="IPR051906">
    <property type="entry name" value="TolC-like"/>
</dbReference>
<dbReference type="PANTHER" id="PTHR30026">
    <property type="entry name" value="OUTER MEMBRANE PROTEIN TOLC"/>
    <property type="match status" value="1"/>
</dbReference>
<dbReference type="Gene3D" id="1.20.1600.10">
    <property type="entry name" value="Outer membrane efflux proteins (OEP)"/>
    <property type="match status" value="1"/>
</dbReference>
<evidence type="ECO:0000256" key="1">
    <source>
        <dbReference type="ARBA" id="ARBA00004442"/>
    </source>
</evidence>
<evidence type="ECO:0000256" key="4">
    <source>
        <dbReference type="ARBA" id="ARBA00022452"/>
    </source>
</evidence>
<comment type="caution">
    <text evidence="9">The sequence shown here is derived from an EMBL/GenBank/DDBJ whole genome shotgun (WGS) entry which is preliminary data.</text>
</comment>
<keyword evidence="4" id="KW-1134">Transmembrane beta strand</keyword>